<dbReference type="Proteomes" id="UP000019024">
    <property type="component" value="Chromosome"/>
</dbReference>
<dbReference type="STRING" id="797299.HALLA_19425"/>
<gene>
    <name evidence="1" type="ORF">HALLA_19425</name>
</gene>
<reference evidence="1 2" key="1">
    <citation type="submission" date="2014-01" db="EMBL/GenBank/DDBJ databases">
        <authorList>
            <consortium name="DOE Joint Genome Institute"/>
            <person name="Anderson I."/>
            <person name="Huntemann M."/>
            <person name="Han J."/>
            <person name="Chen A."/>
            <person name="Kyrpides N."/>
            <person name="Mavromatis K."/>
            <person name="Markowitz V."/>
            <person name="Palaniappan K."/>
            <person name="Ivanova N."/>
            <person name="Schaumberg A."/>
            <person name="Pati A."/>
            <person name="Liolios K."/>
            <person name="Nordberg H.P."/>
            <person name="Cantor M.N."/>
            <person name="Hua S.X."/>
            <person name="Woyke T."/>
        </authorList>
    </citation>
    <scope>NUCLEOTIDE SEQUENCE [LARGE SCALE GENOMIC DNA]</scope>
    <source>
        <strain evidence="1 2">XH-48</strain>
    </source>
</reference>
<evidence type="ECO:0000313" key="2">
    <source>
        <dbReference type="Proteomes" id="UP000019024"/>
    </source>
</evidence>
<protein>
    <recommendedName>
        <fullName evidence="3">Transcriptional regulator</fullName>
    </recommendedName>
</protein>
<evidence type="ECO:0008006" key="3">
    <source>
        <dbReference type="Google" id="ProtNLM"/>
    </source>
</evidence>
<dbReference type="HOGENOM" id="CLU_097789_1_0_2"/>
<dbReference type="AlphaFoldDB" id="W0JPI5"/>
<dbReference type="InterPro" id="IPR055766">
    <property type="entry name" value="DUF7342"/>
</dbReference>
<dbReference type="OrthoDB" id="183382at2157"/>
<sequence>MDEDAPGIDAWKAQTSAFDRVRSVTETVSEPRPASYIANEAYVAENTARDHLERLAEMNVLLKTERDGTTFYSPDPLHTRMQLLRDLLDSHDRDELIQLKADLQTEIETWREEYAVDSPDELRGCAAETDESEETRAVLQTAGDWELVRYRLEAVEDAIEHYATYTRYSRAFA</sequence>
<accession>W0JPI5</accession>
<dbReference type="Pfam" id="PF24033">
    <property type="entry name" value="DUF7342"/>
    <property type="match status" value="1"/>
</dbReference>
<proteinExistence type="predicted"/>
<organism evidence="1 2">
    <name type="scientific">Halostagnicola larsenii XH-48</name>
    <dbReference type="NCBI Taxonomy" id="797299"/>
    <lineage>
        <taxon>Archaea</taxon>
        <taxon>Methanobacteriati</taxon>
        <taxon>Methanobacteriota</taxon>
        <taxon>Stenosarchaea group</taxon>
        <taxon>Halobacteria</taxon>
        <taxon>Halobacteriales</taxon>
        <taxon>Natrialbaceae</taxon>
        <taxon>Halostagnicola</taxon>
    </lineage>
</organism>
<evidence type="ECO:0000313" key="1">
    <source>
        <dbReference type="EMBL" id="AHG00636.1"/>
    </source>
</evidence>
<dbReference type="RefSeq" id="WP_049953891.1">
    <property type="nucleotide sequence ID" value="NZ_CP007055.1"/>
</dbReference>
<dbReference type="KEGG" id="hlr:HALLA_19425"/>
<name>W0JPI5_9EURY</name>
<dbReference type="eggNOG" id="arCOG02773">
    <property type="taxonomic scope" value="Archaea"/>
</dbReference>
<dbReference type="EMBL" id="CP007055">
    <property type="protein sequence ID" value="AHG00636.1"/>
    <property type="molecule type" value="Genomic_DNA"/>
</dbReference>
<dbReference type="GeneID" id="25146560"/>
<keyword evidence="2" id="KW-1185">Reference proteome</keyword>